<dbReference type="InterPro" id="IPR036188">
    <property type="entry name" value="FAD/NAD-bd_sf"/>
</dbReference>
<dbReference type="Pfam" id="PF01494">
    <property type="entry name" value="FAD_binding_3"/>
    <property type="match status" value="1"/>
</dbReference>
<evidence type="ECO:0000256" key="1">
    <source>
        <dbReference type="ARBA" id="ARBA00001974"/>
    </source>
</evidence>
<dbReference type="Gene3D" id="3.50.50.60">
    <property type="entry name" value="FAD/NAD(P)-binding domain"/>
    <property type="match status" value="1"/>
</dbReference>
<proteinExistence type="predicted"/>
<evidence type="ECO:0000256" key="3">
    <source>
        <dbReference type="ARBA" id="ARBA00022827"/>
    </source>
</evidence>
<evidence type="ECO:0000259" key="4">
    <source>
        <dbReference type="Pfam" id="PF01494"/>
    </source>
</evidence>
<keyword evidence="3" id="KW-0274">FAD</keyword>
<keyword evidence="5" id="KW-0503">Monooxygenase</keyword>
<feature type="domain" description="FAD-binding" evidence="4">
    <location>
        <begin position="7"/>
        <end position="357"/>
    </location>
</feature>
<dbReference type="NCBIfam" id="NF004780">
    <property type="entry name" value="PRK06126.1"/>
    <property type="match status" value="1"/>
</dbReference>
<dbReference type="PRINTS" id="PR00420">
    <property type="entry name" value="RNGMNOXGNASE"/>
</dbReference>
<dbReference type="SUPFAM" id="SSF51905">
    <property type="entry name" value="FAD/NAD(P)-binding domain"/>
    <property type="match status" value="1"/>
</dbReference>
<evidence type="ECO:0000313" key="5">
    <source>
        <dbReference type="EMBL" id="MDV6230350.1"/>
    </source>
</evidence>
<sequence length="545" mass="59944">MASRSNEVPVAVSGAGPVGMALAIDLALRGIPSVLFEKRSEEERIVARANMTNVRSMEHFRRWGIADALRDNDPVSPLVYRDVAFVTRLTGHEVLRFPRAYEWSERLPIASEVAEWAPNEAIEKTLRDRVKSLPLIDLRFENEVKRFEQNDHGVTLTVATPNGEQTLLAQYMVVSEGSRSRLRRDGLNVRMEGHPNLARSFLWHIKAPALAELWKATPMASMLLFYNEDRAGDSLVPQSGTDHWAYFCSPVPEDVDGDDWEACRAMLFRAIGEEFEVEPLAGGTFITHSIQAPRFDFGRVLLAGDSAHMVSPMGGFGMNIGIGDAADLGWKLAALIDGWGGPLMLPSYSIERGEAARFILAGCESNQAVGSRELVRDGIEDDGPVGEAIRAQVAEDIAIQKARQFKRMGGQLGYRYSSSPIIYRDGTDQPAPSFEDYVPSSYPGNRAPHHWLADGSSLYDHLGNGFTLLVLGDVDHDVLTAAAAERNVPLQILTVEDPDLTDLGELYSATATLIRSDHHVAWRGDALPDDIDHLLDVVTGSVSFA</sequence>
<dbReference type="Gene3D" id="3.40.30.120">
    <property type="match status" value="1"/>
</dbReference>
<name>A0ABU4AVT5_9NOCA</name>
<organism evidence="5 6">
    <name type="scientific">Rhodococcus cercidiphylli</name>
    <dbReference type="NCBI Taxonomy" id="489916"/>
    <lineage>
        <taxon>Bacteria</taxon>
        <taxon>Bacillati</taxon>
        <taxon>Actinomycetota</taxon>
        <taxon>Actinomycetes</taxon>
        <taxon>Mycobacteriales</taxon>
        <taxon>Nocardiaceae</taxon>
        <taxon>Rhodococcus</taxon>
    </lineage>
</organism>
<dbReference type="PANTHER" id="PTHR43004">
    <property type="entry name" value="TRK SYSTEM POTASSIUM UPTAKE PROTEIN"/>
    <property type="match status" value="1"/>
</dbReference>
<dbReference type="RefSeq" id="WP_317547843.1">
    <property type="nucleotide sequence ID" value="NZ_JAWLKE010000003.1"/>
</dbReference>
<dbReference type="Proteomes" id="UP001185899">
    <property type="component" value="Unassembled WGS sequence"/>
</dbReference>
<evidence type="ECO:0000256" key="2">
    <source>
        <dbReference type="ARBA" id="ARBA00022630"/>
    </source>
</evidence>
<dbReference type="EMBL" id="JAWLKE010000003">
    <property type="protein sequence ID" value="MDV6230350.1"/>
    <property type="molecule type" value="Genomic_DNA"/>
</dbReference>
<dbReference type="Gene3D" id="3.30.9.10">
    <property type="entry name" value="D-Amino Acid Oxidase, subunit A, domain 2"/>
    <property type="match status" value="1"/>
</dbReference>
<keyword evidence="2" id="KW-0285">Flavoprotein</keyword>
<accession>A0ABU4AVT5</accession>
<dbReference type="Pfam" id="PF21274">
    <property type="entry name" value="Rng_hyd_C"/>
    <property type="match status" value="1"/>
</dbReference>
<dbReference type="GO" id="GO:0004497">
    <property type="term" value="F:monooxygenase activity"/>
    <property type="evidence" value="ECO:0007669"/>
    <property type="project" value="UniProtKB-KW"/>
</dbReference>
<dbReference type="PANTHER" id="PTHR43004:SF19">
    <property type="entry name" value="BINDING MONOOXYGENASE, PUTATIVE (JCVI)-RELATED"/>
    <property type="match status" value="1"/>
</dbReference>
<keyword evidence="5" id="KW-0560">Oxidoreductase</keyword>
<evidence type="ECO:0000313" key="6">
    <source>
        <dbReference type="Proteomes" id="UP001185899"/>
    </source>
</evidence>
<protein>
    <submittedName>
        <fullName evidence="5">FAD-dependent monooxygenase</fullName>
    </submittedName>
</protein>
<reference evidence="5 6" key="1">
    <citation type="submission" date="2023-10" db="EMBL/GenBank/DDBJ databases">
        <title>Development of a sustainable strategy for remediation of hydrocarbon-contaminated territories based on the waste exchange concept.</title>
        <authorList>
            <person name="Krivoruchko A."/>
        </authorList>
    </citation>
    <scope>NUCLEOTIDE SEQUENCE [LARGE SCALE GENOMIC DNA]</scope>
    <source>
        <strain evidence="5 6">IEGM 1322</strain>
    </source>
</reference>
<keyword evidence="6" id="KW-1185">Reference proteome</keyword>
<gene>
    <name evidence="5" type="ORF">R3P95_07305</name>
</gene>
<comment type="cofactor">
    <cofactor evidence="1">
        <name>FAD</name>
        <dbReference type="ChEBI" id="CHEBI:57692"/>
    </cofactor>
</comment>
<dbReference type="InterPro" id="IPR050641">
    <property type="entry name" value="RIFMO-like"/>
</dbReference>
<comment type="caution">
    <text evidence="5">The sequence shown here is derived from an EMBL/GenBank/DDBJ whole genome shotgun (WGS) entry which is preliminary data.</text>
</comment>
<dbReference type="InterPro" id="IPR002938">
    <property type="entry name" value="FAD-bd"/>
</dbReference>